<keyword evidence="7" id="KW-1133">Transmembrane helix</keyword>
<dbReference type="InterPro" id="IPR045584">
    <property type="entry name" value="Pilin-like"/>
</dbReference>
<comment type="subcellular location">
    <subcellularLocation>
        <location evidence="1">Cell inner membrane</location>
        <topology evidence="1">Single-pass membrane protein</topology>
    </subcellularLocation>
</comment>
<evidence type="ECO:0000256" key="8">
    <source>
        <dbReference type="ARBA" id="ARBA00023136"/>
    </source>
</evidence>
<evidence type="ECO:0000256" key="7">
    <source>
        <dbReference type="ARBA" id="ARBA00022989"/>
    </source>
</evidence>
<gene>
    <name evidence="12" type="ORF">Kalk_05735</name>
</gene>
<reference evidence="13" key="1">
    <citation type="submission" date="2017-08" db="EMBL/GenBank/DDBJ databases">
        <title>Direct submision.</title>
        <authorList>
            <person name="Kim S.-J."/>
            <person name="Rhee S.-K."/>
        </authorList>
    </citation>
    <scope>NUCLEOTIDE SEQUENCE [LARGE SCALE GENOMIC DNA]</scope>
    <source>
        <strain evidence="13">GI5</strain>
    </source>
</reference>
<keyword evidence="3" id="KW-1003">Cell membrane</keyword>
<evidence type="ECO:0000256" key="5">
    <source>
        <dbReference type="ARBA" id="ARBA00022519"/>
    </source>
</evidence>
<keyword evidence="8" id="KW-0472">Membrane</keyword>
<dbReference type="InterPro" id="IPR012902">
    <property type="entry name" value="N_methyl_site"/>
</dbReference>
<keyword evidence="4" id="KW-0488">Methylation</keyword>
<name>A0A2K9LR91_9GAMM</name>
<evidence type="ECO:0000256" key="9">
    <source>
        <dbReference type="ARBA" id="ARBA00025772"/>
    </source>
</evidence>
<evidence type="ECO:0000256" key="10">
    <source>
        <dbReference type="ARBA" id="ARBA00030775"/>
    </source>
</evidence>
<proteinExistence type="inferred from homology"/>
<evidence type="ECO:0000256" key="6">
    <source>
        <dbReference type="ARBA" id="ARBA00022692"/>
    </source>
</evidence>
<dbReference type="EMBL" id="CP022684">
    <property type="protein sequence ID" value="AUM14856.1"/>
    <property type="molecule type" value="Genomic_DNA"/>
</dbReference>
<evidence type="ECO:0000313" key="12">
    <source>
        <dbReference type="EMBL" id="AUM14856.1"/>
    </source>
</evidence>
<sequence length="171" mass="18910">MMRINKGFTMVELLITMFIAAILLAFATPSFVDLIERTRVKTTAENVVELMRMSRLVAVENRTIVSVCGSSDSENCDNDWGTSIIAIKRGQDADDADQLLASISISEKLSITKTNQNNPNVDFRVNGWTPWDQTTISICPVDGKEGNAYQVVVSQSGKIKMRANLDGESWC</sequence>
<dbReference type="GO" id="GO:0015627">
    <property type="term" value="C:type II protein secretion system complex"/>
    <property type="evidence" value="ECO:0007669"/>
    <property type="project" value="InterPro"/>
</dbReference>
<dbReference type="Pfam" id="PF12019">
    <property type="entry name" value="GspH"/>
    <property type="match status" value="1"/>
</dbReference>
<comment type="similarity">
    <text evidence="9">Belongs to the GSP H family.</text>
</comment>
<evidence type="ECO:0000259" key="11">
    <source>
        <dbReference type="Pfam" id="PF12019"/>
    </source>
</evidence>
<feature type="domain" description="General secretion pathway GspH" evidence="11">
    <location>
        <begin position="44"/>
        <end position="157"/>
    </location>
</feature>
<dbReference type="KEGG" id="kak:Kalk_05735"/>
<evidence type="ECO:0000313" key="13">
    <source>
        <dbReference type="Proteomes" id="UP000235116"/>
    </source>
</evidence>
<dbReference type="Proteomes" id="UP000235116">
    <property type="component" value="Chromosome"/>
</dbReference>
<dbReference type="InterPro" id="IPR022346">
    <property type="entry name" value="T2SS_GspH"/>
</dbReference>
<dbReference type="Pfam" id="PF07963">
    <property type="entry name" value="N_methyl"/>
    <property type="match status" value="1"/>
</dbReference>
<dbReference type="GO" id="GO:0015628">
    <property type="term" value="P:protein secretion by the type II secretion system"/>
    <property type="evidence" value="ECO:0007669"/>
    <property type="project" value="InterPro"/>
</dbReference>
<dbReference type="GO" id="GO:0005886">
    <property type="term" value="C:plasma membrane"/>
    <property type="evidence" value="ECO:0007669"/>
    <property type="project" value="UniProtKB-SubCell"/>
</dbReference>
<keyword evidence="6" id="KW-0812">Transmembrane</keyword>
<protein>
    <recommendedName>
        <fullName evidence="2">Type II secretion system protein H</fullName>
    </recommendedName>
    <alternativeName>
        <fullName evidence="10">General secretion pathway protein H</fullName>
    </alternativeName>
</protein>
<keyword evidence="5" id="KW-0997">Cell inner membrane</keyword>
<evidence type="ECO:0000256" key="3">
    <source>
        <dbReference type="ARBA" id="ARBA00022475"/>
    </source>
</evidence>
<dbReference type="AlphaFoldDB" id="A0A2K9LR91"/>
<evidence type="ECO:0000256" key="1">
    <source>
        <dbReference type="ARBA" id="ARBA00004377"/>
    </source>
</evidence>
<evidence type="ECO:0000256" key="2">
    <source>
        <dbReference type="ARBA" id="ARBA00021549"/>
    </source>
</evidence>
<dbReference type="NCBIfam" id="TIGR02532">
    <property type="entry name" value="IV_pilin_GFxxxE"/>
    <property type="match status" value="1"/>
</dbReference>
<accession>A0A2K9LR91</accession>
<dbReference type="Gene3D" id="3.55.40.10">
    <property type="entry name" value="minor pseudopilin epsh domain"/>
    <property type="match status" value="1"/>
</dbReference>
<evidence type="ECO:0000256" key="4">
    <source>
        <dbReference type="ARBA" id="ARBA00022481"/>
    </source>
</evidence>
<keyword evidence="13" id="KW-1185">Reference proteome</keyword>
<organism evidence="12 13">
    <name type="scientific">Ketobacter alkanivorans</name>
    <dbReference type="NCBI Taxonomy" id="1917421"/>
    <lineage>
        <taxon>Bacteria</taxon>
        <taxon>Pseudomonadati</taxon>
        <taxon>Pseudomonadota</taxon>
        <taxon>Gammaproteobacteria</taxon>
        <taxon>Pseudomonadales</taxon>
        <taxon>Ketobacteraceae</taxon>
        <taxon>Ketobacter</taxon>
    </lineage>
</organism>
<dbReference type="SUPFAM" id="SSF54523">
    <property type="entry name" value="Pili subunits"/>
    <property type="match status" value="1"/>
</dbReference>